<name>A0A0R1VAX0_9LACO</name>
<reference evidence="2 3" key="1">
    <citation type="journal article" date="2015" name="Genome Announc.">
        <title>Expanding the biotechnology potential of lactobacilli through comparative genomics of 213 strains and associated genera.</title>
        <authorList>
            <person name="Sun Z."/>
            <person name="Harris H.M."/>
            <person name="McCann A."/>
            <person name="Guo C."/>
            <person name="Argimon S."/>
            <person name="Zhang W."/>
            <person name="Yang X."/>
            <person name="Jeffery I.B."/>
            <person name="Cooney J.C."/>
            <person name="Kagawa T.F."/>
            <person name="Liu W."/>
            <person name="Song Y."/>
            <person name="Salvetti E."/>
            <person name="Wrobel A."/>
            <person name="Rasinkangas P."/>
            <person name="Parkhill J."/>
            <person name="Rea M.C."/>
            <person name="O'Sullivan O."/>
            <person name="Ritari J."/>
            <person name="Douillard F.P."/>
            <person name="Paul Ross R."/>
            <person name="Yang R."/>
            <person name="Briner A.E."/>
            <person name="Felis G.E."/>
            <person name="de Vos W.M."/>
            <person name="Barrangou R."/>
            <person name="Klaenhammer T.R."/>
            <person name="Caufield P.W."/>
            <person name="Cui Y."/>
            <person name="Zhang H."/>
            <person name="O'Toole P.W."/>
        </authorList>
    </citation>
    <scope>NUCLEOTIDE SEQUENCE [LARGE SCALE GENOMIC DNA]</scope>
    <source>
        <strain evidence="2 3">DSM 16045</strain>
    </source>
</reference>
<gene>
    <name evidence="2" type="ORF">FC60_GL001781</name>
</gene>
<dbReference type="PATRIC" id="fig|1423749.3.peg.1842"/>
<accession>A0A0R1VAX0</accession>
<feature type="transmembrane region" description="Helical" evidence="1">
    <location>
        <begin position="171"/>
        <end position="198"/>
    </location>
</feature>
<dbReference type="EMBL" id="AZFN01000009">
    <property type="protein sequence ID" value="KRM02605.1"/>
    <property type="molecule type" value="Genomic_DNA"/>
</dbReference>
<keyword evidence="1" id="KW-0812">Transmembrane</keyword>
<keyword evidence="3" id="KW-1185">Reference proteome</keyword>
<keyword evidence="1" id="KW-1133">Transmembrane helix</keyword>
<dbReference type="Proteomes" id="UP000051739">
    <property type="component" value="Unassembled WGS sequence"/>
</dbReference>
<feature type="transmembrane region" description="Helical" evidence="1">
    <location>
        <begin position="349"/>
        <end position="376"/>
    </location>
</feature>
<evidence type="ECO:0000313" key="3">
    <source>
        <dbReference type="Proteomes" id="UP000051739"/>
    </source>
</evidence>
<feature type="transmembrane region" description="Helical" evidence="1">
    <location>
        <begin position="279"/>
        <end position="312"/>
    </location>
</feature>
<organism evidence="2 3">
    <name type="scientific">Limosilactobacillus gastricus DSM 16045</name>
    <dbReference type="NCBI Taxonomy" id="1423749"/>
    <lineage>
        <taxon>Bacteria</taxon>
        <taxon>Bacillati</taxon>
        <taxon>Bacillota</taxon>
        <taxon>Bacilli</taxon>
        <taxon>Lactobacillales</taxon>
        <taxon>Lactobacillaceae</taxon>
        <taxon>Limosilactobacillus</taxon>
    </lineage>
</organism>
<evidence type="ECO:0000256" key="1">
    <source>
        <dbReference type="SAM" id="Phobius"/>
    </source>
</evidence>
<feature type="transmembrane region" description="Helical" evidence="1">
    <location>
        <begin position="20"/>
        <end position="44"/>
    </location>
</feature>
<evidence type="ECO:0000313" key="2">
    <source>
        <dbReference type="EMBL" id="KRM02605.1"/>
    </source>
</evidence>
<feature type="transmembrane region" description="Helical" evidence="1">
    <location>
        <begin position="131"/>
        <end position="151"/>
    </location>
</feature>
<dbReference type="Pfam" id="PF05975">
    <property type="entry name" value="EcsB"/>
    <property type="match status" value="1"/>
</dbReference>
<dbReference type="AlphaFoldDB" id="A0A0R1VAX0"/>
<proteinExistence type="predicted"/>
<dbReference type="PIRSF" id="PIRSF037259">
    <property type="entry name" value="EcsB_ABC"/>
    <property type="match status" value="1"/>
</dbReference>
<protein>
    <submittedName>
        <fullName evidence="2">ABC transporter permease component</fullName>
    </submittedName>
</protein>
<sequence length="394" mass="45783">MLTKLFWQRQQSRWVHYLHYWRLVFNDHFIIALFFMAGAMAYSYDQLLPQVNTQPWWRMVLIGWVTLAMQVGRWALFVEQPDPVVLLPLTSQIKQYLKPASYYSASLGLIMTLALTVIALPLALTIMKISPLTMVVIGLTVVILKLNWLVWEKQRFLNFTKNTRLINFVQWGMTLVVAATMWMGWSLMALVLSLILLLTGQYLNSRGSFDWPAAIAYEQARTESIYRFFNLFTDVPQVQGRVKRRAWADGIIKYLAHQDGQWGYLYARGFVRGSDTSGLVVRLTLILAIITFFIPINWLQTVVLALSLYVIVSQLGPEYHQFDNKVFTYLYPLEAKQRQNAYLSLTRRVLWPVAIILLLATVMSSNLVLNVFIIVIEGELLVHWYLPMRVFKEK</sequence>
<dbReference type="InterPro" id="IPR010288">
    <property type="entry name" value="EcsB_ABC"/>
</dbReference>
<comment type="caution">
    <text evidence="2">The sequence shown here is derived from an EMBL/GenBank/DDBJ whole genome shotgun (WGS) entry which is preliminary data.</text>
</comment>
<keyword evidence="1" id="KW-0472">Membrane</keyword>
<feature type="transmembrane region" description="Helical" evidence="1">
    <location>
        <begin position="102"/>
        <end position="124"/>
    </location>
</feature>
<dbReference type="RefSeq" id="WP_056937194.1">
    <property type="nucleotide sequence ID" value="NZ_AZFN01000009.1"/>
</dbReference>
<dbReference type="GO" id="GO:0016020">
    <property type="term" value="C:membrane"/>
    <property type="evidence" value="ECO:0007669"/>
    <property type="project" value="InterPro"/>
</dbReference>